<dbReference type="Proteomes" id="UP000094527">
    <property type="component" value="Unassembled WGS sequence"/>
</dbReference>
<feature type="region of interest" description="Disordered" evidence="1">
    <location>
        <begin position="1"/>
        <end position="20"/>
    </location>
</feature>
<proteinExistence type="predicted"/>
<sequence>MSEFRNGELVENSNGLGSSIGWNSWSALKAARRRHPVRLSASVDSIPYMDNDFFSSIGSLSNYPGNSKAELSIGDFETN</sequence>
<dbReference type="OrthoDB" id="120976at2759"/>
<evidence type="ECO:0000313" key="2">
    <source>
        <dbReference type="EMBL" id="ODM91707.1"/>
    </source>
</evidence>
<gene>
    <name evidence="2" type="ORF">Ocin01_14974</name>
</gene>
<dbReference type="AlphaFoldDB" id="A0A1D2MFC7"/>
<evidence type="ECO:0000313" key="3">
    <source>
        <dbReference type="Proteomes" id="UP000094527"/>
    </source>
</evidence>
<evidence type="ECO:0000256" key="1">
    <source>
        <dbReference type="SAM" id="MobiDB-lite"/>
    </source>
</evidence>
<reference evidence="2 3" key="1">
    <citation type="journal article" date="2016" name="Genome Biol. Evol.">
        <title>Gene Family Evolution Reflects Adaptation to Soil Environmental Stressors in the Genome of the Collembolan Orchesella cincta.</title>
        <authorList>
            <person name="Faddeeva-Vakhrusheva A."/>
            <person name="Derks M.F."/>
            <person name="Anvar S.Y."/>
            <person name="Agamennone V."/>
            <person name="Suring W."/>
            <person name="Smit S."/>
            <person name="van Straalen N.M."/>
            <person name="Roelofs D."/>
        </authorList>
    </citation>
    <scope>NUCLEOTIDE SEQUENCE [LARGE SCALE GENOMIC DNA]</scope>
    <source>
        <tissue evidence="2">Mixed pool</tissue>
    </source>
</reference>
<dbReference type="EMBL" id="LJIJ01001448">
    <property type="protein sequence ID" value="ODM91707.1"/>
    <property type="molecule type" value="Genomic_DNA"/>
</dbReference>
<keyword evidence="3" id="KW-1185">Reference proteome</keyword>
<accession>A0A1D2MFC7</accession>
<organism evidence="2 3">
    <name type="scientific">Orchesella cincta</name>
    <name type="common">Springtail</name>
    <name type="synonym">Podura cincta</name>
    <dbReference type="NCBI Taxonomy" id="48709"/>
    <lineage>
        <taxon>Eukaryota</taxon>
        <taxon>Metazoa</taxon>
        <taxon>Ecdysozoa</taxon>
        <taxon>Arthropoda</taxon>
        <taxon>Hexapoda</taxon>
        <taxon>Collembola</taxon>
        <taxon>Entomobryomorpha</taxon>
        <taxon>Entomobryoidea</taxon>
        <taxon>Orchesellidae</taxon>
        <taxon>Orchesellinae</taxon>
        <taxon>Orchesella</taxon>
    </lineage>
</organism>
<name>A0A1D2MFC7_ORCCI</name>
<feature type="compositionally biased region" description="Polar residues" evidence="1">
    <location>
        <begin position="11"/>
        <end position="20"/>
    </location>
</feature>
<protein>
    <submittedName>
        <fullName evidence="2">Uncharacterized protein</fullName>
    </submittedName>
</protein>
<comment type="caution">
    <text evidence="2">The sequence shown here is derived from an EMBL/GenBank/DDBJ whole genome shotgun (WGS) entry which is preliminary data.</text>
</comment>